<proteinExistence type="predicted"/>
<dbReference type="PANTHER" id="PTHR42954">
    <property type="entry name" value="FE(2+) TRANSPORT PROTEIN A"/>
    <property type="match status" value="1"/>
</dbReference>
<dbReference type="Proteomes" id="UP000478208">
    <property type="component" value="Unassembled WGS sequence"/>
</dbReference>
<organism evidence="3 4">
    <name type="scientific">Winogradskyella endarachnes</name>
    <dbReference type="NCBI Taxonomy" id="2681965"/>
    <lineage>
        <taxon>Bacteria</taxon>
        <taxon>Pseudomonadati</taxon>
        <taxon>Bacteroidota</taxon>
        <taxon>Flavobacteriia</taxon>
        <taxon>Flavobacteriales</taxon>
        <taxon>Flavobacteriaceae</taxon>
        <taxon>Winogradskyella</taxon>
    </lineage>
</organism>
<dbReference type="InterPro" id="IPR007167">
    <property type="entry name" value="Fe-transptr_FeoA-like"/>
</dbReference>
<dbReference type="Pfam" id="PF04023">
    <property type="entry name" value="FeoA"/>
    <property type="match status" value="1"/>
</dbReference>
<dbReference type="Gene3D" id="2.30.30.90">
    <property type="match status" value="1"/>
</dbReference>
<name>A0A6L6UDN4_9FLAO</name>
<feature type="domain" description="Ferrous iron transporter FeoA-like" evidence="2">
    <location>
        <begin position="7"/>
        <end position="78"/>
    </location>
</feature>
<accession>A0A6L6UDN4</accession>
<keyword evidence="1" id="KW-0408">Iron</keyword>
<evidence type="ECO:0000313" key="3">
    <source>
        <dbReference type="EMBL" id="MUU78957.1"/>
    </source>
</evidence>
<keyword evidence="4" id="KW-1185">Reference proteome</keyword>
<evidence type="ECO:0000256" key="1">
    <source>
        <dbReference type="ARBA" id="ARBA00023004"/>
    </source>
</evidence>
<dbReference type="SMART" id="SM00899">
    <property type="entry name" value="FeoA"/>
    <property type="match status" value="1"/>
</dbReference>
<sequence length="81" mass="8948">MLNKQQLTLAELKRGQQGIITDVSSIHIPLKLLEMGCLPGNSVKLVQVAPFADPMYLNINGTHLAIRKETANHITIETIDE</sequence>
<dbReference type="EMBL" id="WOWS01000004">
    <property type="protein sequence ID" value="MUU78957.1"/>
    <property type="molecule type" value="Genomic_DNA"/>
</dbReference>
<protein>
    <submittedName>
        <fullName evidence="3">Ferrous iron transport protein A</fullName>
    </submittedName>
</protein>
<gene>
    <name evidence="3" type="ORF">GN138_10920</name>
</gene>
<dbReference type="InterPro" id="IPR038157">
    <property type="entry name" value="FeoA_core_dom"/>
</dbReference>
<dbReference type="InterPro" id="IPR052713">
    <property type="entry name" value="FeoA"/>
</dbReference>
<dbReference type="GO" id="GO:0046914">
    <property type="term" value="F:transition metal ion binding"/>
    <property type="evidence" value="ECO:0007669"/>
    <property type="project" value="InterPro"/>
</dbReference>
<comment type="caution">
    <text evidence="3">The sequence shown here is derived from an EMBL/GenBank/DDBJ whole genome shotgun (WGS) entry which is preliminary data.</text>
</comment>
<evidence type="ECO:0000313" key="4">
    <source>
        <dbReference type="Proteomes" id="UP000478208"/>
    </source>
</evidence>
<dbReference type="AlphaFoldDB" id="A0A6L6UDN4"/>
<evidence type="ECO:0000259" key="2">
    <source>
        <dbReference type="SMART" id="SM00899"/>
    </source>
</evidence>
<reference evidence="3 4" key="1">
    <citation type="submission" date="2019-12" db="EMBL/GenBank/DDBJ databases">
        <authorList>
            <person name="Li J."/>
        </authorList>
    </citation>
    <scope>NUCLEOTIDE SEQUENCE [LARGE SCALE GENOMIC DNA]</scope>
    <source>
        <strain evidence="3 4">HL2-2</strain>
    </source>
</reference>
<dbReference type="SUPFAM" id="SSF50037">
    <property type="entry name" value="C-terminal domain of transcriptional repressors"/>
    <property type="match status" value="1"/>
</dbReference>
<dbReference type="InterPro" id="IPR008988">
    <property type="entry name" value="Transcriptional_repressor_C"/>
</dbReference>
<dbReference type="PANTHER" id="PTHR42954:SF2">
    <property type="entry name" value="FE(2+) TRANSPORT PROTEIN A"/>
    <property type="match status" value="1"/>
</dbReference>